<evidence type="ECO:0000313" key="2">
    <source>
        <dbReference type="Proteomes" id="UP000524450"/>
    </source>
</evidence>
<reference evidence="1 2" key="1">
    <citation type="submission" date="2020-08" db="EMBL/GenBank/DDBJ databases">
        <title>Genomic Encyclopedia of Type Strains, Phase IV (KMG-V): Genome sequencing to study the core and pangenomes of soil and plant-associated prokaryotes.</title>
        <authorList>
            <person name="Whitman W."/>
        </authorList>
    </citation>
    <scope>NUCLEOTIDE SEQUENCE [LARGE SCALE GENOMIC DNA]</scope>
    <source>
        <strain evidence="1 2">34/80</strain>
    </source>
</reference>
<sequence>MNFTVISPLSRARRTERGAALLVALVVLVVLLASGVAVMRSMNSSLAGAGNLAFRRDLVNQAEQAIAKAVKVSYPASASKDNNYSAVPLAANAQGIPLALLDDTQFAAVGRTTNDLTGATNDVKIRYVVERLCINDTQTAELQGKEGCATPLSNPAGGSAQLRPGGSTGLAYVTEPIYRVSARVLGPRNTRVFIQSTFTKPETD</sequence>
<dbReference type="AlphaFoldDB" id="A0A840G104"/>
<gene>
    <name evidence="1" type="ORF">GGD71_003378</name>
</gene>
<accession>A0A840G104</accession>
<dbReference type="EMBL" id="JACIFZ010000003">
    <property type="protein sequence ID" value="MBB4222598.1"/>
    <property type="molecule type" value="Genomic_DNA"/>
</dbReference>
<proteinExistence type="predicted"/>
<name>A0A840G104_9BURK</name>
<protein>
    <submittedName>
        <fullName evidence="1">Tfp pilus assembly protein PilX</fullName>
    </submittedName>
</protein>
<organism evidence="1 2">
    <name type="scientific">Variovorax guangxiensis</name>
    <dbReference type="NCBI Taxonomy" id="1775474"/>
    <lineage>
        <taxon>Bacteria</taxon>
        <taxon>Pseudomonadati</taxon>
        <taxon>Pseudomonadota</taxon>
        <taxon>Betaproteobacteria</taxon>
        <taxon>Burkholderiales</taxon>
        <taxon>Comamonadaceae</taxon>
        <taxon>Variovorax</taxon>
    </lineage>
</organism>
<comment type="caution">
    <text evidence="1">The sequence shown here is derived from an EMBL/GenBank/DDBJ whole genome shotgun (WGS) entry which is preliminary data.</text>
</comment>
<evidence type="ECO:0000313" key="1">
    <source>
        <dbReference type="EMBL" id="MBB4222598.1"/>
    </source>
</evidence>
<dbReference type="Proteomes" id="UP000524450">
    <property type="component" value="Unassembled WGS sequence"/>
</dbReference>
<dbReference type="RefSeq" id="WP_184639330.1">
    <property type="nucleotide sequence ID" value="NZ_JACIFZ010000003.1"/>
</dbReference>